<keyword evidence="8" id="KW-1185">Reference proteome</keyword>
<accession>A0ABQ6N160</accession>
<dbReference type="Gene3D" id="3.90.70.10">
    <property type="entry name" value="Cysteine proteinases"/>
    <property type="match status" value="1"/>
</dbReference>
<feature type="region of interest" description="Disordered" evidence="4">
    <location>
        <begin position="225"/>
        <end position="244"/>
    </location>
</feature>
<dbReference type="InterPro" id="IPR039417">
    <property type="entry name" value="Peptidase_C1A_papain-like"/>
</dbReference>
<keyword evidence="3" id="KW-1015">Disulfide bond</keyword>
<dbReference type="Pfam" id="PF08246">
    <property type="entry name" value="Inhibitor_I29"/>
    <property type="match status" value="1"/>
</dbReference>
<comment type="similarity">
    <text evidence="1">Belongs to the peptidase C1 family.</text>
</comment>
<dbReference type="SUPFAM" id="SSF54001">
    <property type="entry name" value="Cysteine proteinases"/>
    <property type="match status" value="1"/>
</dbReference>
<dbReference type="PANTHER" id="PTHR12411">
    <property type="entry name" value="CYSTEINE PROTEASE FAMILY C1-RELATED"/>
    <property type="match status" value="1"/>
</dbReference>
<dbReference type="SMART" id="SM00645">
    <property type="entry name" value="Pept_C1"/>
    <property type="match status" value="1"/>
</dbReference>
<dbReference type="EMBL" id="BRYB01000788">
    <property type="protein sequence ID" value="GMI37722.1"/>
    <property type="molecule type" value="Genomic_DNA"/>
</dbReference>
<dbReference type="Pfam" id="PF00112">
    <property type="entry name" value="Peptidase_C1"/>
    <property type="match status" value="1"/>
</dbReference>
<dbReference type="SMART" id="SM00848">
    <property type="entry name" value="Inhibitor_I29"/>
    <property type="match status" value="1"/>
</dbReference>
<evidence type="ECO:0000313" key="7">
    <source>
        <dbReference type="EMBL" id="GMI37722.1"/>
    </source>
</evidence>
<keyword evidence="2" id="KW-0865">Zymogen</keyword>
<feature type="domain" description="Peptidase C1A papain C-terminal" evidence="5">
    <location>
        <begin position="236"/>
        <end position="456"/>
    </location>
</feature>
<dbReference type="Proteomes" id="UP001165060">
    <property type="component" value="Unassembled WGS sequence"/>
</dbReference>
<evidence type="ECO:0000256" key="4">
    <source>
        <dbReference type="SAM" id="MobiDB-lite"/>
    </source>
</evidence>
<evidence type="ECO:0000259" key="6">
    <source>
        <dbReference type="SMART" id="SM00848"/>
    </source>
</evidence>
<feature type="domain" description="Cathepsin propeptide inhibitor" evidence="6">
    <location>
        <begin position="147"/>
        <end position="203"/>
    </location>
</feature>
<evidence type="ECO:0000256" key="1">
    <source>
        <dbReference type="ARBA" id="ARBA00008455"/>
    </source>
</evidence>
<dbReference type="InterPro" id="IPR038765">
    <property type="entry name" value="Papain-like_cys_pep_sf"/>
</dbReference>
<evidence type="ECO:0000256" key="3">
    <source>
        <dbReference type="ARBA" id="ARBA00023157"/>
    </source>
</evidence>
<dbReference type="InterPro" id="IPR013128">
    <property type="entry name" value="Peptidase_C1A"/>
</dbReference>
<evidence type="ECO:0000256" key="2">
    <source>
        <dbReference type="ARBA" id="ARBA00023145"/>
    </source>
</evidence>
<dbReference type="CDD" id="cd02248">
    <property type="entry name" value="Peptidase_C1A"/>
    <property type="match status" value="1"/>
</dbReference>
<dbReference type="InterPro" id="IPR000668">
    <property type="entry name" value="Peptidase_C1A_C"/>
</dbReference>
<dbReference type="PROSITE" id="PS00139">
    <property type="entry name" value="THIOL_PROTEASE_CYS"/>
    <property type="match status" value="1"/>
</dbReference>
<feature type="non-terminal residue" evidence="7">
    <location>
        <position position="1"/>
    </location>
</feature>
<evidence type="ECO:0000313" key="8">
    <source>
        <dbReference type="Proteomes" id="UP001165060"/>
    </source>
</evidence>
<comment type="caution">
    <text evidence="7">The sequence shown here is derived from an EMBL/GenBank/DDBJ whole genome shotgun (WGS) entry which is preliminary data.</text>
</comment>
<organism evidence="7 8">
    <name type="scientific">Tetraparma gracilis</name>
    <dbReference type="NCBI Taxonomy" id="2962635"/>
    <lineage>
        <taxon>Eukaryota</taxon>
        <taxon>Sar</taxon>
        <taxon>Stramenopiles</taxon>
        <taxon>Ochrophyta</taxon>
        <taxon>Bolidophyceae</taxon>
        <taxon>Parmales</taxon>
        <taxon>Triparmaceae</taxon>
        <taxon>Tetraparma</taxon>
    </lineage>
</organism>
<evidence type="ECO:0000259" key="5">
    <source>
        <dbReference type="SMART" id="SM00645"/>
    </source>
</evidence>
<name>A0ABQ6N160_9STRA</name>
<dbReference type="InterPro" id="IPR013201">
    <property type="entry name" value="Prot_inhib_I29"/>
</dbReference>
<proteinExistence type="inferred from homology"/>
<protein>
    <submittedName>
        <fullName evidence="7">Uncharacterized protein</fullName>
    </submittedName>
</protein>
<reference evidence="7 8" key="1">
    <citation type="journal article" date="2023" name="Commun. Biol.">
        <title>Genome analysis of Parmales, the sister group of diatoms, reveals the evolutionary specialization of diatoms from phago-mixotrophs to photoautotrophs.</title>
        <authorList>
            <person name="Ban H."/>
            <person name="Sato S."/>
            <person name="Yoshikawa S."/>
            <person name="Yamada K."/>
            <person name="Nakamura Y."/>
            <person name="Ichinomiya M."/>
            <person name="Sato N."/>
            <person name="Blanc-Mathieu R."/>
            <person name="Endo H."/>
            <person name="Kuwata A."/>
            <person name="Ogata H."/>
        </authorList>
    </citation>
    <scope>NUCLEOTIDE SEQUENCE [LARGE SCALE GENOMIC DNA]</scope>
</reference>
<dbReference type="InterPro" id="IPR000169">
    <property type="entry name" value="Pept_cys_AS"/>
</dbReference>
<gene>
    <name evidence="7" type="ORF">TeGR_g3219</name>
</gene>
<sequence length="458" mass="50131">YPDFSAFSFAGKHTVNGVECNQFSLDQPEYNSTTGNIGKYNFYFDAATDAPVRYSFVGHNAVLGGHVDQYIIDYLHFEAGEPAAEVFEPAHVGGIDSLDACIPQPAFDDDDGSGPTLHAPHGPTHFVPQADFDMLHPEGAEMRHRDHGDFLKAFDKEYRSEAEHEDRKALYHAANRYINAVNRQKNTYVLAANHMADWTADEKKGVRGRLSTSAEDLENLPMQAEFTHEHSGKPPPKNGIDWRGSGAVTPVKDQGTCGSCWSYGTTGTIEGQVFLKTGKRTRISQQNLMDCSWPEGNNACDGGLDYNAYAWIVKHGGIATEDTYGDYLNADGFCHFTDPDVTVGAKLKGYANVTEGDVHAMNDALVNVGPLSVSIDASPDSFYYYSGGYYSNPECKNGVDDLDHTVLAVGFTKGKDGKMYSIVKNSWSTHWGDQGFVYVAQEGNICGVATTPTYAILE</sequence>